<dbReference type="Gene3D" id="1.10.3470.10">
    <property type="entry name" value="ABC transporter involved in vitamin B12 uptake, BtuC"/>
    <property type="match status" value="2"/>
</dbReference>
<evidence type="ECO:0000256" key="5">
    <source>
        <dbReference type="ARBA" id="ARBA00022692"/>
    </source>
</evidence>
<sequence>MADTATSPPSRRFGPAGPVLGLFLLAGLASVVVLERQLPPELWWRALVAPDPARLEQLAAHYVLFPRFAVALLVGAALGLAGAILQQVLRNPLAEPATLGISAGAHLSLAVATLWLPDALALGREWVALAGAGLSAAALLALSWRKGLSPVTVVLAGLVLSLYAGSVSGVMVLFNHDLLIGLFLWGAGFLDQQDWGTAAFLAPRLTVLALAAVLVLRPLVLLGLGEGGARSLGLSVASARLAGLVIAVMLAALSVAAVGVVSFVGLAAPTIVGMAGARRLGPRLLWATLCGAALLWATDALVLLAPVTYRELPTGAVTAVLGVPMLLWLLPRLRTAAPPVTAAAAPPPRAHRPALLLAAGALLLPLALWTAVAAGRGPDGWEWSAGSALAAVEPWRMPRALAALAGGAMLAVAGATLQRMTGNPLAAPEILGVSSGAILGVIVLMFSAGQDPGAPGRGAQILAGGAGAAAVLAAMLALGRKDGVSPDRLLLAGIATSSISGVVVAVLMAGQDPRLQTLVTWLSGSTYLVGWTDGLAALLLALLAVAAIPFVARWLDLLPLGGGVAAALGVSPPLSRAVLFSLSALLTAAATLIVGPLSFVGLMGPHLARMLGLQRAAAHLAGSALLGGLVMLAADWLGRGVIFPYQVPAGLLASVIGGPFLLWLLGRR</sequence>
<keyword evidence="4" id="KW-1003">Cell membrane</keyword>
<keyword evidence="6 8" id="KW-1133">Transmembrane helix</keyword>
<feature type="transmembrane region" description="Helical" evidence="8">
    <location>
        <begin position="122"/>
        <end position="142"/>
    </location>
</feature>
<feature type="transmembrane region" description="Helical" evidence="8">
    <location>
        <begin position="529"/>
        <end position="550"/>
    </location>
</feature>
<keyword evidence="10" id="KW-1185">Reference proteome</keyword>
<feature type="transmembrane region" description="Helical" evidence="8">
    <location>
        <begin position="202"/>
        <end position="224"/>
    </location>
</feature>
<feature type="transmembrane region" description="Helical" evidence="8">
    <location>
        <begin position="12"/>
        <end position="34"/>
    </location>
</feature>
<feature type="transmembrane region" description="Helical" evidence="8">
    <location>
        <begin position="354"/>
        <end position="374"/>
    </location>
</feature>
<evidence type="ECO:0000256" key="7">
    <source>
        <dbReference type="ARBA" id="ARBA00023136"/>
    </source>
</evidence>
<accession>A0ABW0FY30</accession>
<dbReference type="CDD" id="cd06550">
    <property type="entry name" value="TM_ABC_iron-siderophores_like"/>
    <property type="match status" value="2"/>
</dbReference>
<evidence type="ECO:0000256" key="6">
    <source>
        <dbReference type="ARBA" id="ARBA00022989"/>
    </source>
</evidence>
<protein>
    <submittedName>
        <fullName evidence="9">Fe(3+)-hydroxamate ABC transporter permease FhuB</fullName>
    </submittedName>
</protein>
<feature type="transmembrane region" description="Helical" evidence="8">
    <location>
        <begin position="461"/>
        <end position="478"/>
    </location>
</feature>
<evidence type="ECO:0000256" key="8">
    <source>
        <dbReference type="SAM" id="Phobius"/>
    </source>
</evidence>
<feature type="transmembrane region" description="Helical" evidence="8">
    <location>
        <begin position="580"/>
        <end position="604"/>
    </location>
</feature>
<dbReference type="NCBIfam" id="NF007866">
    <property type="entry name" value="PRK10577.1-2"/>
    <property type="match status" value="1"/>
</dbReference>
<reference evidence="10" key="1">
    <citation type="journal article" date="2019" name="Int. J. Syst. Evol. Microbiol.">
        <title>The Global Catalogue of Microorganisms (GCM) 10K type strain sequencing project: providing services to taxonomists for standard genome sequencing and annotation.</title>
        <authorList>
            <consortium name="The Broad Institute Genomics Platform"/>
            <consortium name="The Broad Institute Genome Sequencing Center for Infectious Disease"/>
            <person name="Wu L."/>
            <person name="Ma J."/>
        </authorList>
    </citation>
    <scope>NUCLEOTIDE SEQUENCE [LARGE SCALE GENOMIC DNA]</scope>
    <source>
        <strain evidence="10">CCUG 58760</strain>
    </source>
</reference>
<organism evidence="9 10">
    <name type="scientific">Azospirillum himalayense</name>
    <dbReference type="NCBI Taxonomy" id="654847"/>
    <lineage>
        <taxon>Bacteria</taxon>
        <taxon>Pseudomonadati</taxon>
        <taxon>Pseudomonadota</taxon>
        <taxon>Alphaproteobacteria</taxon>
        <taxon>Rhodospirillales</taxon>
        <taxon>Azospirillaceae</taxon>
        <taxon>Azospirillum</taxon>
    </lineage>
</organism>
<keyword evidence="3" id="KW-0813">Transport</keyword>
<comment type="subcellular location">
    <subcellularLocation>
        <location evidence="1">Cell membrane</location>
        <topology evidence="1">Multi-pass membrane protein</topology>
    </subcellularLocation>
</comment>
<evidence type="ECO:0000313" key="9">
    <source>
        <dbReference type="EMBL" id="MFC5353715.1"/>
    </source>
</evidence>
<feature type="transmembrane region" description="Helical" evidence="8">
    <location>
        <begin position="643"/>
        <end position="665"/>
    </location>
</feature>
<dbReference type="PANTHER" id="PTHR30472:SF37">
    <property type="entry name" value="FE(3+) DICITRATE TRANSPORT SYSTEM PERMEASE PROTEIN FECD-RELATED"/>
    <property type="match status" value="1"/>
</dbReference>
<feature type="transmembrane region" description="Helical" evidence="8">
    <location>
        <begin position="490"/>
        <end position="509"/>
    </location>
</feature>
<dbReference type="EMBL" id="JBHSLC010000003">
    <property type="protein sequence ID" value="MFC5353715.1"/>
    <property type="molecule type" value="Genomic_DNA"/>
</dbReference>
<evidence type="ECO:0000313" key="10">
    <source>
        <dbReference type="Proteomes" id="UP001596166"/>
    </source>
</evidence>
<feature type="transmembrane region" description="Helical" evidence="8">
    <location>
        <begin position="557"/>
        <end position="574"/>
    </location>
</feature>
<dbReference type="SUPFAM" id="SSF81345">
    <property type="entry name" value="ABC transporter involved in vitamin B12 uptake, BtuC"/>
    <property type="match status" value="2"/>
</dbReference>
<evidence type="ECO:0000256" key="4">
    <source>
        <dbReference type="ARBA" id="ARBA00022475"/>
    </source>
</evidence>
<proteinExistence type="inferred from homology"/>
<dbReference type="Pfam" id="PF01032">
    <property type="entry name" value="FecCD"/>
    <property type="match status" value="2"/>
</dbReference>
<evidence type="ECO:0000256" key="3">
    <source>
        <dbReference type="ARBA" id="ARBA00022448"/>
    </source>
</evidence>
<dbReference type="RefSeq" id="WP_376993523.1">
    <property type="nucleotide sequence ID" value="NZ_JBHSLC010000003.1"/>
</dbReference>
<name>A0ABW0FY30_9PROT</name>
<comment type="similarity">
    <text evidence="2">Belongs to the binding-protein-dependent transport system permease family. FecCD subfamily.</text>
</comment>
<feature type="transmembrane region" description="Helical" evidence="8">
    <location>
        <begin position="97"/>
        <end position="116"/>
    </location>
</feature>
<keyword evidence="5 8" id="KW-0812">Transmembrane</keyword>
<feature type="transmembrane region" description="Helical" evidence="8">
    <location>
        <begin position="244"/>
        <end position="272"/>
    </location>
</feature>
<gene>
    <name evidence="9" type="primary">fhuB</name>
    <name evidence="9" type="ORF">ACFPMG_01720</name>
</gene>
<feature type="transmembrane region" description="Helical" evidence="8">
    <location>
        <begin position="430"/>
        <end position="449"/>
    </location>
</feature>
<feature type="transmembrane region" description="Helical" evidence="8">
    <location>
        <begin position="284"/>
        <end position="309"/>
    </location>
</feature>
<feature type="transmembrane region" description="Helical" evidence="8">
    <location>
        <begin position="400"/>
        <end position="418"/>
    </location>
</feature>
<dbReference type="InterPro" id="IPR000522">
    <property type="entry name" value="ABC_transptr_permease_BtuC"/>
</dbReference>
<feature type="transmembrane region" description="Helical" evidence="8">
    <location>
        <begin position="616"/>
        <end position="637"/>
    </location>
</feature>
<evidence type="ECO:0000256" key="1">
    <source>
        <dbReference type="ARBA" id="ARBA00004651"/>
    </source>
</evidence>
<dbReference type="Proteomes" id="UP001596166">
    <property type="component" value="Unassembled WGS sequence"/>
</dbReference>
<feature type="transmembrane region" description="Helical" evidence="8">
    <location>
        <begin position="315"/>
        <end position="333"/>
    </location>
</feature>
<dbReference type="PANTHER" id="PTHR30472">
    <property type="entry name" value="FERRIC ENTEROBACTIN TRANSPORT SYSTEM PERMEASE PROTEIN"/>
    <property type="match status" value="1"/>
</dbReference>
<comment type="caution">
    <text evidence="9">The sequence shown here is derived from an EMBL/GenBank/DDBJ whole genome shotgun (WGS) entry which is preliminary data.</text>
</comment>
<keyword evidence="7 8" id="KW-0472">Membrane</keyword>
<feature type="transmembrane region" description="Helical" evidence="8">
    <location>
        <begin position="64"/>
        <end position="85"/>
    </location>
</feature>
<feature type="transmembrane region" description="Helical" evidence="8">
    <location>
        <begin position="147"/>
        <end position="164"/>
    </location>
</feature>
<evidence type="ECO:0000256" key="2">
    <source>
        <dbReference type="ARBA" id="ARBA00007935"/>
    </source>
</evidence>
<dbReference type="InterPro" id="IPR037294">
    <property type="entry name" value="ABC_BtuC-like"/>
</dbReference>